<comment type="caution">
    <text evidence="1">The sequence shown here is derived from an EMBL/GenBank/DDBJ whole genome shotgun (WGS) entry which is preliminary data.</text>
</comment>
<dbReference type="Pfam" id="PF09673">
    <property type="entry name" value="TrbC_Ftype"/>
    <property type="match status" value="1"/>
</dbReference>
<reference evidence="2" key="1">
    <citation type="journal article" date="2019" name="Int. J. Syst. Evol. Microbiol.">
        <title>The Global Catalogue of Microorganisms (GCM) 10K type strain sequencing project: providing services to taxonomists for standard genome sequencing and annotation.</title>
        <authorList>
            <consortium name="The Broad Institute Genomics Platform"/>
            <consortium name="The Broad Institute Genome Sequencing Center for Infectious Disease"/>
            <person name="Wu L."/>
            <person name="Ma J."/>
        </authorList>
    </citation>
    <scope>NUCLEOTIDE SEQUENCE [LARGE SCALE GENOMIC DNA]</scope>
    <source>
        <strain evidence="2">CGMCC 1.6784</strain>
    </source>
</reference>
<dbReference type="EMBL" id="BMLK01000005">
    <property type="protein sequence ID" value="GGN46636.1"/>
    <property type="molecule type" value="Genomic_DNA"/>
</dbReference>
<protein>
    <recommendedName>
        <fullName evidence="3">Type-F conjugative transfer system pilin assembly protein TrbC</fullName>
    </recommendedName>
</protein>
<dbReference type="Proteomes" id="UP000605099">
    <property type="component" value="Unassembled WGS sequence"/>
</dbReference>
<keyword evidence="2" id="KW-1185">Reference proteome</keyword>
<dbReference type="InterPro" id="IPR019106">
    <property type="entry name" value="T4SS_TrbC"/>
</dbReference>
<evidence type="ECO:0000313" key="2">
    <source>
        <dbReference type="Proteomes" id="UP000605099"/>
    </source>
</evidence>
<gene>
    <name evidence="1" type="ORF">GCM10011349_14050</name>
</gene>
<evidence type="ECO:0000313" key="1">
    <source>
        <dbReference type="EMBL" id="GGN46636.1"/>
    </source>
</evidence>
<name>A0ABQ2JJU9_9SPHN</name>
<accession>A0ABQ2JJU9</accession>
<dbReference type="NCBIfam" id="TIGR02742">
    <property type="entry name" value="TrbC_Ftype"/>
    <property type="match status" value="1"/>
</dbReference>
<dbReference type="InterPro" id="IPR014113">
    <property type="entry name" value="T4SS_TrbC_subgr"/>
</dbReference>
<proteinExistence type="predicted"/>
<sequence>MEEAKLLRFMNRLRLSIGLFRSPRIIAAATFLALAGISAGLTQTAAQSVAQTVDGLDLDAIKARAGGQASEAQDFVDVLAGRELPHARETEELRDEVLAAMRGIDPASLPRGPDGPVDFDAILEGAAANASAPMGEGPLFVAFASLSMPEASLSRLIADTSAASGVVVFRGFPKGSTRAFAEGLRRVVTDERQEAHIAIDPRLFRAFSVHAAPTFVVASRAYELCDGFDCTSVVPEHDRMSGNVSVEYALERFAEARGPGAGVAHVALANLRKAR</sequence>
<organism evidence="1 2">
    <name type="scientific">Novosphingobium indicum</name>
    <dbReference type="NCBI Taxonomy" id="462949"/>
    <lineage>
        <taxon>Bacteria</taxon>
        <taxon>Pseudomonadati</taxon>
        <taxon>Pseudomonadota</taxon>
        <taxon>Alphaproteobacteria</taxon>
        <taxon>Sphingomonadales</taxon>
        <taxon>Sphingomonadaceae</taxon>
        <taxon>Novosphingobium</taxon>
    </lineage>
</organism>
<evidence type="ECO:0008006" key="3">
    <source>
        <dbReference type="Google" id="ProtNLM"/>
    </source>
</evidence>